<accession>A0A1Y0B354</accession>
<name>A0A1Y0B354_9LAMI</name>
<dbReference type="AlphaFoldDB" id="A0A1Y0B354"/>
<evidence type="ECO:0000313" key="1">
    <source>
        <dbReference type="EMBL" id="ART31828.1"/>
    </source>
</evidence>
<reference evidence="1" key="1">
    <citation type="submission" date="2017-03" db="EMBL/GenBank/DDBJ databases">
        <title>The mitochondrial genome of the carnivorous plant Utricularia reniformis (Lentibulariaceae): structure, comparative analysis and evolutionary landmarks.</title>
        <authorList>
            <person name="Silva S.R."/>
            <person name="Alvarenga D.O."/>
            <person name="Michael T.P."/>
            <person name="Miranda V.F.O."/>
            <person name="Varani A.M."/>
        </authorList>
    </citation>
    <scope>NUCLEOTIDE SEQUENCE</scope>
</reference>
<proteinExistence type="predicted"/>
<keyword evidence="1" id="KW-0496">Mitochondrion</keyword>
<dbReference type="EMBL" id="KY774314">
    <property type="protein sequence ID" value="ART31828.1"/>
    <property type="molecule type" value="Genomic_DNA"/>
</dbReference>
<geneLocation type="mitochondrion" evidence="1"/>
<gene>
    <name evidence="1" type="ORF">AEK19_MT1644</name>
</gene>
<organism evidence="1">
    <name type="scientific">Utricularia reniformis</name>
    <dbReference type="NCBI Taxonomy" id="192314"/>
    <lineage>
        <taxon>Eukaryota</taxon>
        <taxon>Viridiplantae</taxon>
        <taxon>Streptophyta</taxon>
        <taxon>Embryophyta</taxon>
        <taxon>Tracheophyta</taxon>
        <taxon>Spermatophyta</taxon>
        <taxon>Magnoliopsida</taxon>
        <taxon>eudicotyledons</taxon>
        <taxon>Gunneridae</taxon>
        <taxon>Pentapetalae</taxon>
        <taxon>asterids</taxon>
        <taxon>lamiids</taxon>
        <taxon>Lamiales</taxon>
        <taxon>Lentibulariaceae</taxon>
        <taxon>Utricularia</taxon>
    </lineage>
</organism>
<sequence>MGPSLRHVCQLKSPNKSLSLGRNCLITSLQPKWLMVGQPLTFSPPSDALKILIKSRTYILMEDRK</sequence>
<protein>
    <submittedName>
        <fullName evidence="1">Uncharacterized protein</fullName>
    </submittedName>
</protein>